<dbReference type="EMBL" id="JQ599282">
    <property type="protein sequence ID" value="AFJ05048.1"/>
    <property type="molecule type" value="Genomic_RNA"/>
</dbReference>
<protein>
    <submittedName>
        <fullName evidence="4">Heat shock protein 70-like protein</fullName>
    </submittedName>
</protein>
<dbReference type="Gene3D" id="3.90.640.10">
    <property type="entry name" value="Actin, Chain A, domain 4"/>
    <property type="match status" value="1"/>
</dbReference>
<dbReference type="RefSeq" id="YP_009666140.1">
    <property type="nucleotide sequence ID" value="NC_043453.1"/>
</dbReference>
<dbReference type="Proteomes" id="UP000246735">
    <property type="component" value="Segment"/>
</dbReference>
<reference evidence="4" key="1">
    <citation type="submission" date="2013-02" db="EMBL/GenBank/DDBJ databases">
        <title>Differentiation, distribution, and elimination of closteroviruses infecting Cordyline fruticosa (L.) in Hawaii.</title>
        <authorList>
            <person name="Melzer M.J."/>
        </authorList>
    </citation>
    <scope>NUCLEOTIDE SEQUENCE [LARGE SCALE GENOMIC DNA]</scope>
    <source>
        <strain evidence="4">SJ1</strain>
    </source>
</reference>
<accession>L7P045</accession>
<keyword evidence="1 3" id="KW-0547">Nucleotide-binding</keyword>
<dbReference type="GO" id="GO:0005524">
    <property type="term" value="F:ATP binding"/>
    <property type="evidence" value="ECO:0007669"/>
    <property type="project" value="UniProtKB-KW"/>
</dbReference>
<dbReference type="SUPFAM" id="SSF53067">
    <property type="entry name" value="Actin-like ATPase domain"/>
    <property type="match status" value="2"/>
</dbReference>
<organism evidence="4 5">
    <name type="scientific">Cordyline virus 2</name>
    <dbReference type="NCBI Taxonomy" id="1177751"/>
    <lineage>
        <taxon>Viruses</taxon>
        <taxon>Riboviria</taxon>
        <taxon>Orthornavirae</taxon>
        <taxon>Kitrinoviricota</taxon>
        <taxon>Alsuviricetes</taxon>
        <taxon>Martellivirales</taxon>
        <taxon>Closteroviridae</taxon>
        <taxon>Velarivirus</taxon>
        <taxon>Velarivirus duocordylinae</taxon>
    </lineage>
</organism>
<dbReference type="Pfam" id="PF00012">
    <property type="entry name" value="HSP70"/>
    <property type="match status" value="1"/>
</dbReference>
<dbReference type="GeneID" id="40526347"/>
<comment type="similarity">
    <text evidence="3">Belongs to the heat shock protein 70 family.</text>
</comment>
<dbReference type="Gene3D" id="3.30.420.40">
    <property type="match status" value="2"/>
</dbReference>
<dbReference type="InterPro" id="IPR013126">
    <property type="entry name" value="Hsp_70_fam"/>
</dbReference>
<evidence type="ECO:0000313" key="5">
    <source>
        <dbReference type="Proteomes" id="UP000246735"/>
    </source>
</evidence>
<dbReference type="PANTHER" id="PTHR19375">
    <property type="entry name" value="HEAT SHOCK PROTEIN 70KDA"/>
    <property type="match status" value="1"/>
</dbReference>
<evidence type="ECO:0000256" key="1">
    <source>
        <dbReference type="ARBA" id="ARBA00022741"/>
    </source>
</evidence>
<evidence type="ECO:0000313" key="4">
    <source>
        <dbReference type="EMBL" id="AFJ05048.1"/>
    </source>
</evidence>
<dbReference type="InterPro" id="IPR029047">
    <property type="entry name" value="HSP70_peptide-bd_sf"/>
</dbReference>
<dbReference type="SUPFAM" id="SSF100920">
    <property type="entry name" value="Heat shock protein 70kD (HSP70), peptide-binding domain"/>
    <property type="match status" value="1"/>
</dbReference>
<dbReference type="KEGG" id="vg:40526347"/>
<evidence type="ECO:0000256" key="2">
    <source>
        <dbReference type="ARBA" id="ARBA00022840"/>
    </source>
</evidence>
<proteinExistence type="inferred from homology"/>
<evidence type="ECO:0000256" key="3">
    <source>
        <dbReference type="RuleBase" id="RU003322"/>
    </source>
</evidence>
<sequence length="543" mass="61982">MPKDCRAGVDFGTTFSTISAIVDGVATPLILEGSPYIPTVITFFENKVAIGELAKTISDSTKANHMYYDLKRWVGVNRGNFISLKDKLKPQYECRFEEDDCQMGGIGSPPVFRSVRFLIATYLDILIKLFEENFNVKVTNLNVSVPADYYTFQRAYMRNVVNSLNIKVDRILNEPSAAAIYSITANPDFSDFVIFDFGGGTFDVSYVKKSGKIIMICDTQGDLFLGGRDIDKEIQKHIKKYEDVNVPTLSLPYLKENVSLGKSQTFNVLNDEHKISHVSFRVEDLDLIVKPFAMRSCKILYDVLTRNEISNAIICLVGGSSLLKEVQRQVSEVARNTNNKTYQDKDLRLSVSFGCSSLHLYTDDPNFTYVDVNSHCVFEIDEMFKPVILIRKPMPIPFKIRERRRNEYKFTTAVDIYEGDSQWFLDSQVLVKDSYNTDAVSKLNEGYYRVIQYDLDGNINVWIENNDSTNKRILKSSITTQQPIKLEKFERIQVGSNALYCVLAELVRYHNLDEAIKHIDPQFSFELKKYIEANGGSQAYIEK</sequence>
<dbReference type="PRINTS" id="PR00301">
    <property type="entry name" value="HEATSHOCK70"/>
</dbReference>
<keyword evidence="5" id="KW-1185">Reference proteome</keyword>
<dbReference type="GO" id="GO:0140662">
    <property type="term" value="F:ATP-dependent protein folding chaperone"/>
    <property type="evidence" value="ECO:0007669"/>
    <property type="project" value="InterPro"/>
</dbReference>
<name>L7P045_9CLOS</name>
<keyword evidence="2 3" id="KW-0067">ATP-binding</keyword>
<dbReference type="InterPro" id="IPR043129">
    <property type="entry name" value="ATPase_NBD"/>
</dbReference>